<accession>A0A7W3WLH5</accession>
<dbReference type="PANTHER" id="PTHR30290">
    <property type="entry name" value="PERIPLASMIC BINDING COMPONENT OF ABC TRANSPORTER"/>
    <property type="match status" value="1"/>
</dbReference>
<dbReference type="GO" id="GO:0015833">
    <property type="term" value="P:peptide transport"/>
    <property type="evidence" value="ECO:0007669"/>
    <property type="project" value="TreeGrafter"/>
</dbReference>
<dbReference type="InterPro" id="IPR030678">
    <property type="entry name" value="Peptide/Ni-bd"/>
</dbReference>
<keyword evidence="1" id="KW-0732">Signal</keyword>
<dbReference type="Gene3D" id="3.10.105.10">
    <property type="entry name" value="Dipeptide-binding Protein, Domain 3"/>
    <property type="match status" value="1"/>
</dbReference>
<dbReference type="InterPro" id="IPR039424">
    <property type="entry name" value="SBP_5"/>
</dbReference>
<sequence>MGKQRALQPRVRTVLAALVVGALAAAGCSPGGGGDTGPREQTRAERATLIEFADAKASTGPAEQAPGARRGGVMPVLERDSYEHLDPAQMYVNSQTTMASLIHRRLTAVKLDNKGRYSVVGDLATDSGRVSDNGRTWTYTLKENIRFEDGSPITSRDVRHTIERLYADFVTEGPKFVQEWLADTSGAGHRKLLPGGPYKGGHLPDDVLETPDDRTIVFHFKRPRNDLPYALSLTGYGVVSQKRDTRERYDRAPATSGPYKIGEFRRGRSMTLVRNDQWDPKTDPVRHAYVDRFEITFNHEYGKSARELLADADPNAVTWSGSVDVDTAQQVLKDKDARSRTIEGYQIFVAQMAINMDRVEDHRVRRAIAHALPTRAVLAPYGPGIGGELTGGYLNPTLPGADPSYDPFDKVSKPGGDVKKARELLEEADAVGTRLVYAHSTADADQKGSVAVADALKKAGFDVQRKEVPVDNYYDRIGKVDNGWDIYRSNWGHDWASAATVIPPQYDGRAIEDGSANYSHLNDRKVNREIDRITAITEPEKAATEWFGLGKYILEEITPAVPLFAYKQLQIAGSNVGGVVFHNEHSGVDPTRLYLKK</sequence>
<gene>
    <name evidence="3" type="ORF">H3146_14390</name>
</gene>
<feature type="domain" description="Solute-binding protein family 5" evidence="2">
    <location>
        <begin position="119"/>
        <end position="509"/>
    </location>
</feature>
<dbReference type="RefSeq" id="WP_181354557.1">
    <property type="nucleotide sequence ID" value="NZ_JABJWZ010000119.1"/>
</dbReference>
<evidence type="ECO:0000313" key="4">
    <source>
        <dbReference type="Proteomes" id="UP000525686"/>
    </source>
</evidence>
<dbReference type="EMBL" id="JABJWZ010000119">
    <property type="protein sequence ID" value="MBB1254541.1"/>
    <property type="molecule type" value="Genomic_DNA"/>
</dbReference>
<dbReference type="CDD" id="cd08506">
    <property type="entry name" value="PBP2_clavulanate_OppA2"/>
    <property type="match status" value="1"/>
</dbReference>
<dbReference type="Proteomes" id="UP000525686">
    <property type="component" value="Unassembled WGS sequence"/>
</dbReference>
<dbReference type="InterPro" id="IPR000914">
    <property type="entry name" value="SBP_5_dom"/>
</dbReference>
<reference evidence="4" key="1">
    <citation type="submission" date="2020-05" db="EMBL/GenBank/DDBJ databases">
        <title>Classification of alakaliphilic streptomycetes isolated from an alkaline soil next to Lonar Crater, India and a proposal for the recognition of Streptomyces alkaliterrae sp. nov.</title>
        <authorList>
            <person name="Golinska P."/>
        </authorList>
    </citation>
    <scope>NUCLEOTIDE SEQUENCE [LARGE SCALE GENOMIC DNA]</scope>
    <source>
        <strain evidence="4">OF3</strain>
    </source>
</reference>
<dbReference type="PIRSF" id="PIRSF002741">
    <property type="entry name" value="MppA"/>
    <property type="match status" value="1"/>
</dbReference>
<feature type="signal peptide" evidence="1">
    <location>
        <begin position="1"/>
        <end position="24"/>
    </location>
</feature>
<dbReference type="Pfam" id="PF00496">
    <property type="entry name" value="SBP_bac_5"/>
    <property type="match status" value="1"/>
</dbReference>
<organism evidence="3 4">
    <name type="scientific">Streptomyces alkaliterrae</name>
    <dbReference type="NCBI Taxonomy" id="2213162"/>
    <lineage>
        <taxon>Bacteria</taxon>
        <taxon>Bacillati</taxon>
        <taxon>Actinomycetota</taxon>
        <taxon>Actinomycetes</taxon>
        <taxon>Kitasatosporales</taxon>
        <taxon>Streptomycetaceae</taxon>
        <taxon>Streptomyces</taxon>
    </lineage>
</organism>
<evidence type="ECO:0000259" key="2">
    <source>
        <dbReference type="Pfam" id="PF00496"/>
    </source>
</evidence>
<dbReference type="GO" id="GO:0043190">
    <property type="term" value="C:ATP-binding cassette (ABC) transporter complex"/>
    <property type="evidence" value="ECO:0007669"/>
    <property type="project" value="InterPro"/>
</dbReference>
<name>A0A7W3WLH5_9ACTN</name>
<feature type="chain" id="PRO_5031263645" evidence="1">
    <location>
        <begin position="25"/>
        <end position="597"/>
    </location>
</feature>
<dbReference type="PANTHER" id="PTHR30290:SF83">
    <property type="entry name" value="ABC TRANSPORTER SUBSTRATE-BINDING PROTEIN"/>
    <property type="match status" value="1"/>
</dbReference>
<evidence type="ECO:0000256" key="1">
    <source>
        <dbReference type="SAM" id="SignalP"/>
    </source>
</evidence>
<evidence type="ECO:0000313" key="3">
    <source>
        <dbReference type="EMBL" id="MBB1254541.1"/>
    </source>
</evidence>
<dbReference type="SUPFAM" id="SSF53850">
    <property type="entry name" value="Periplasmic binding protein-like II"/>
    <property type="match status" value="1"/>
</dbReference>
<dbReference type="GO" id="GO:0042597">
    <property type="term" value="C:periplasmic space"/>
    <property type="evidence" value="ECO:0007669"/>
    <property type="project" value="UniProtKB-ARBA"/>
</dbReference>
<proteinExistence type="predicted"/>
<protein>
    <submittedName>
        <fullName evidence="3">ABC transporter substrate-binding protein</fullName>
    </submittedName>
</protein>
<dbReference type="AlphaFoldDB" id="A0A7W3WLH5"/>
<comment type="caution">
    <text evidence="3">The sequence shown here is derived from an EMBL/GenBank/DDBJ whole genome shotgun (WGS) entry which is preliminary data.</text>
</comment>
<dbReference type="GO" id="GO:1904680">
    <property type="term" value="F:peptide transmembrane transporter activity"/>
    <property type="evidence" value="ECO:0007669"/>
    <property type="project" value="TreeGrafter"/>
</dbReference>
<dbReference type="Gene3D" id="3.40.190.10">
    <property type="entry name" value="Periplasmic binding protein-like II"/>
    <property type="match status" value="1"/>
</dbReference>
<dbReference type="PROSITE" id="PS51257">
    <property type="entry name" value="PROKAR_LIPOPROTEIN"/>
    <property type="match status" value="1"/>
</dbReference>